<evidence type="ECO:0000313" key="3">
    <source>
        <dbReference type="Proteomes" id="UP000031549"/>
    </source>
</evidence>
<dbReference type="Proteomes" id="UP000031549">
    <property type="component" value="Unassembled WGS sequence"/>
</dbReference>
<keyword evidence="3" id="KW-1185">Reference proteome</keyword>
<dbReference type="AlphaFoldDB" id="A0A846HIC7"/>
<dbReference type="RefSeq" id="WP_163519348.1">
    <property type="nucleotide sequence ID" value="NZ_JTCM02000133.1"/>
</dbReference>
<reference evidence="2 3" key="1">
    <citation type="journal article" date="2015" name="Genome Announc.">
        <title>Draft Genome Sequence of Cyanobacterium Hassallia byssoidea Strain VB512170, Isolated from Monuments in India.</title>
        <authorList>
            <person name="Singh D."/>
            <person name="Chandrababunaidu M.M."/>
            <person name="Panda A."/>
            <person name="Sen D."/>
            <person name="Bhattacharyya S."/>
            <person name="Adhikary S.P."/>
            <person name="Tripathy S."/>
        </authorList>
    </citation>
    <scope>NUCLEOTIDE SEQUENCE [LARGE SCALE GENOMIC DNA]</scope>
    <source>
        <strain evidence="2 3">VB512170</strain>
    </source>
</reference>
<sequence>MGNGGMGNGEWGMGNGKKELSPYSPLPPITDYRLPITDYQLPIPHSPLTYLSN</sequence>
<feature type="compositionally biased region" description="Gly residues" evidence="1">
    <location>
        <begin position="1"/>
        <end position="15"/>
    </location>
</feature>
<feature type="region of interest" description="Disordered" evidence="1">
    <location>
        <begin position="1"/>
        <end position="24"/>
    </location>
</feature>
<accession>A0A846HIC7</accession>
<dbReference type="GO" id="GO:0016787">
    <property type="term" value="F:hydrolase activity"/>
    <property type="evidence" value="ECO:0007669"/>
    <property type="project" value="UniProtKB-KW"/>
</dbReference>
<protein>
    <submittedName>
        <fullName evidence="2">Alpha/beta hydrolase</fullName>
    </submittedName>
</protein>
<keyword evidence="2" id="KW-0378">Hydrolase</keyword>
<evidence type="ECO:0000256" key="1">
    <source>
        <dbReference type="SAM" id="MobiDB-lite"/>
    </source>
</evidence>
<organism evidence="2 3">
    <name type="scientific">Hassallia byssoidea VB512170</name>
    <dbReference type="NCBI Taxonomy" id="1304833"/>
    <lineage>
        <taxon>Bacteria</taxon>
        <taxon>Bacillati</taxon>
        <taxon>Cyanobacteriota</taxon>
        <taxon>Cyanophyceae</taxon>
        <taxon>Nostocales</taxon>
        <taxon>Tolypothrichaceae</taxon>
        <taxon>Hassallia</taxon>
    </lineage>
</organism>
<evidence type="ECO:0000313" key="2">
    <source>
        <dbReference type="EMBL" id="NEU76813.1"/>
    </source>
</evidence>
<comment type="caution">
    <text evidence="2">The sequence shown here is derived from an EMBL/GenBank/DDBJ whole genome shotgun (WGS) entry which is preliminary data.</text>
</comment>
<gene>
    <name evidence="2" type="ORF">PI95_030965</name>
</gene>
<dbReference type="EMBL" id="JTCM02000133">
    <property type="protein sequence ID" value="NEU76813.1"/>
    <property type="molecule type" value="Genomic_DNA"/>
</dbReference>
<name>A0A846HIC7_9CYAN</name>
<proteinExistence type="predicted"/>